<comment type="caution">
    <text evidence="2">The sequence shown here is derived from an EMBL/GenBank/DDBJ whole genome shotgun (WGS) entry which is preliminary data.</text>
</comment>
<name>A0ABW0BL56_9ACTN</name>
<feature type="transmembrane region" description="Helical" evidence="1">
    <location>
        <begin position="140"/>
        <end position="160"/>
    </location>
</feature>
<evidence type="ECO:0008006" key="4">
    <source>
        <dbReference type="Google" id="ProtNLM"/>
    </source>
</evidence>
<dbReference type="Proteomes" id="UP001596087">
    <property type="component" value="Unassembled WGS sequence"/>
</dbReference>
<evidence type="ECO:0000256" key="1">
    <source>
        <dbReference type="SAM" id="Phobius"/>
    </source>
</evidence>
<feature type="transmembrane region" description="Helical" evidence="1">
    <location>
        <begin position="18"/>
        <end position="38"/>
    </location>
</feature>
<organism evidence="2 3">
    <name type="scientific">Nocardioides taihuensis</name>
    <dbReference type="NCBI Taxonomy" id="1835606"/>
    <lineage>
        <taxon>Bacteria</taxon>
        <taxon>Bacillati</taxon>
        <taxon>Actinomycetota</taxon>
        <taxon>Actinomycetes</taxon>
        <taxon>Propionibacteriales</taxon>
        <taxon>Nocardioidaceae</taxon>
        <taxon>Nocardioides</taxon>
    </lineage>
</organism>
<proteinExistence type="predicted"/>
<keyword evidence="3" id="KW-1185">Reference proteome</keyword>
<sequence>MAKTLAITNKPHVPWAKALIVGGAVLTLASAVVGYLWLQRMPELQPVDFGEQVQITPTESTSATIYASTGLSQAPSCEVTSGDGDSVTVGEADRYLQERGLESAFGFPVASGTTYTVTCTSATEAGQFAVAQDDAVPEGAFMAAGLLGLVVCGVGVVLAARQRR</sequence>
<evidence type="ECO:0000313" key="3">
    <source>
        <dbReference type="Proteomes" id="UP001596087"/>
    </source>
</evidence>
<keyword evidence="1" id="KW-0812">Transmembrane</keyword>
<gene>
    <name evidence="2" type="ORF">ACFPGP_13350</name>
</gene>
<keyword evidence="1" id="KW-0472">Membrane</keyword>
<evidence type="ECO:0000313" key="2">
    <source>
        <dbReference type="EMBL" id="MFC5177662.1"/>
    </source>
</evidence>
<dbReference type="EMBL" id="JBHSKD010000015">
    <property type="protein sequence ID" value="MFC5177662.1"/>
    <property type="molecule type" value="Genomic_DNA"/>
</dbReference>
<dbReference type="RefSeq" id="WP_378590864.1">
    <property type="nucleotide sequence ID" value="NZ_JBHSKD010000015.1"/>
</dbReference>
<protein>
    <recommendedName>
        <fullName evidence="4">DUF4307 domain-containing protein</fullName>
    </recommendedName>
</protein>
<reference evidence="3" key="1">
    <citation type="journal article" date="2019" name="Int. J. Syst. Evol. Microbiol.">
        <title>The Global Catalogue of Microorganisms (GCM) 10K type strain sequencing project: providing services to taxonomists for standard genome sequencing and annotation.</title>
        <authorList>
            <consortium name="The Broad Institute Genomics Platform"/>
            <consortium name="The Broad Institute Genome Sequencing Center for Infectious Disease"/>
            <person name="Wu L."/>
            <person name="Ma J."/>
        </authorList>
    </citation>
    <scope>NUCLEOTIDE SEQUENCE [LARGE SCALE GENOMIC DNA]</scope>
    <source>
        <strain evidence="3">DFY41</strain>
    </source>
</reference>
<accession>A0ABW0BL56</accession>
<keyword evidence="1" id="KW-1133">Transmembrane helix</keyword>